<dbReference type="Proteomes" id="UP001447008">
    <property type="component" value="Unassembled WGS sequence"/>
</dbReference>
<keyword evidence="5" id="KW-1185">Reference proteome</keyword>
<gene>
    <name evidence="4" type="ORF">WCN91_06880</name>
</gene>
<name>A0ABU9MXL1_9GAMM</name>
<accession>A0ABU9MXL1</accession>
<dbReference type="SUPFAM" id="SSF52172">
    <property type="entry name" value="CheY-like"/>
    <property type="match status" value="1"/>
</dbReference>
<dbReference type="EMBL" id="JBCGCU010000006">
    <property type="protein sequence ID" value="MEM0515151.1"/>
    <property type="molecule type" value="Genomic_DNA"/>
</dbReference>
<feature type="domain" description="Response regulatory" evidence="3">
    <location>
        <begin position="9"/>
        <end position="124"/>
    </location>
</feature>
<dbReference type="Pfam" id="PF00072">
    <property type="entry name" value="Response_reg"/>
    <property type="match status" value="1"/>
</dbReference>
<evidence type="ECO:0000256" key="2">
    <source>
        <dbReference type="PROSITE-ProRule" id="PRU00169"/>
    </source>
</evidence>
<evidence type="ECO:0000313" key="5">
    <source>
        <dbReference type="Proteomes" id="UP001447008"/>
    </source>
</evidence>
<evidence type="ECO:0000256" key="1">
    <source>
        <dbReference type="ARBA" id="ARBA00022553"/>
    </source>
</evidence>
<dbReference type="CDD" id="cd00156">
    <property type="entry name" value="REC"/>
    <property type="match status" value="1"/>
</dbReference>
<dbReference type="Gene3D" id="3.40.50.2300">
    <property type="match status" value="1"/>
</dbReference>
<comment type="caution">
    <text evidence="4">The sequence shown here is derived from an EMBL/GenBank/DDBJ whole genome shotgun (WGS) entry which is preliminary data.</text>
</comment>
<dbReference type="PANTHER" id="PTHR44591:SF3">
    <property type="entry name" value="RESPONSE REGULATORY DOMAIN-CONTAINING PROTEIN"/>
    <property type="match status" value="1"/>
</dbReference>
<protein>
    <submittedName>
        <fullName evidence="4">Response regulator</fullName>
    </submittedName>
</protein>
<feature type="modified residue" description="4-aspartylphosphate" evidence="2">
    <location>
        <position position="59"/>
    </location>
</feature>
<keyword evidence="1 2" id="KW-0597">Phosphoprotein</keyword>
<dbReference type="PROSITE" id="PS50110">
    <property type="entry name" value="RESPONSE_REGULATORY"/>
    <property type="match status" value="1"/>
</dbReference>
<reference evidence="4 5" key="1">
    <citation type="submission" date="2024-03" db="EMBL/GenBank/DDBJ databases">
        <title>Pseudoalteromonas qingdaonensis sp. nov., isolated from the intestines of marine benthic organisms.</title>
        <authorList>
            <person name="Lin X."/>
            <person name="Fang S."/>
            <person name="Hu X."/>
        </authorList>
    </citation>
    <scope>NUCLEOTIDE SEQUENCE [LARGE SCALE GENOMIC DNA]</scope>
    <source>
        <strain evidence="4 5">YIC-827</strain>
    </source>
</reference>
<evidence type="ECO:0000259" key="3">
    <source>
        <dbReference type="PROSITE" id="PS50110"/>
    </source>
</evidence>
<organism evidence="4 5">
    <name type="scientific">Pseudoalteromonas qingdaonensis</name>
    <dbReference type="NCBI Taxonomy" id="3131913"/>
    <lineage>
        <taxon>Bacteria</taxon>
        <taxon>Pseudomonadati</taxon>
        <taxon>Pseudomonadota</taxon>
        <taxon>Gammaproteobacteria</taxon>
        <taxon>Alteromonadales</taxon>
        <taxon>Pseudoalteromonadaceae</taxon>
        <taxon>Pseudoalteromonas</taxon>
    </lineage>
</organism>
<dbReference type="PANTHER" id="PTHR44591">
    <property type="entry name" value="STRESS RESPONSE REGULATOR PROTEIN 1"/>
    <property type="match status" value="1"/>
</dbReference>
<dbReference type="InterPro" id="IPR050595">
    <property type="entry name" value="Bact_response_regulator"/>
</dbReference>
<dbReference type="InterPro" id="IPR011006">
    <property type="entry name" value="CheY-like_superfamily"/>
</dbReference>
<dbReference type="InterPro" id="IPR001789">
    <property type="entry name" value="Sig_transdc_resp-reg_receiver"/>
</dbReference>
<dbReference type="SMART" id="SM00448">
    <property type="entry name" value="REC"/>
    <property type="match status" value="1"/>
</dbReference>
<sequence length="126" mass="14228">MEFVRPLEPILIIDHDQSMRSSLAAILTDLGYDQITGSADINDAKPLLAQLDPKVIFVDIALPDCDGCDIISYLSELHPHSKIILCADHNSYENVEHNWEFGAEEYISKPFNANKVDMVMKRLELN</sequence>
<dbReference type="RefSeq" id="WP_342677567.1">
    <property type="nucleotide sequence ID" value="NZ_JBCGCU010000006.1"/>
</dbReference>
<evidence type="ECO:0000313" key="4">
    <source>
        <dbReference type="EMBL" id="MEM0515151.1"/>
    </source>
</evidence>
<proteinExistence type="predicted"/>